<dbReference type="PROSITE" id="PS00086">
    <property type="entry name" value="CYTOCHROME_P450"/>
    <property type="match status" value="1"/>
</dbReference>
<dbReference type="GO" id="GO:0004497">
    <property type="term" value="F:monooxygenase activity"/>
    <property type="evidence" value="ECO:0007669"/>
    <property type="project" value="UniProtKB-KW"/>
</dbReference>
<comment type="cofactor">
    <cofactor evidence="4">
        <name>heme</name>
        <dbReference type="ChEBI" id="CHEBI:30413"/>
    </cofactor>
</comment>
<keyword evidence="4 5" id="KW-0349">Heme</keyword>
<evidence type="ECO:0000256" key="4">
    <source>
        <dbReference type="PIRSR" id="PIRSR602401-1"/>
    </source>
</evidence>
<keyword evidence="2 4" id="KW-0479">Metal-binding</keyword>
<dbReference type="InterPro" id="IPR036396">
    <property type="entry name" value="Cyt_P450_sf"/>
</dbReference>
<evidence type="ECO:0000256" key="3">
    <source>
        <dbReference type="ARBA" id="ARBA00023004"/>
    </source>
</evidence>
<comment type="similarity">
    <text evidence="1 5">Belongs to the cytochrome P450 family.</text>
</comment>
<dbReference type="PANTHER" id="PTHR24286">
    <property type="entry name" value="CYTOCHROME P450 26"/>
    <property type="match status" value="1"/>
</dbReference>
<proteinExistence type="inferred from homology"/>
<evidence type="ECO:0000256" key="2">
    <source>
        <dbReference type="ARBA" id="ARBA00022723"/>
    </source>
</evidence>
<dbReference type="GO" id="GO:0020037">
    <property type="term" value="F:heme binding"/>
    <property type="evidence" value="ECO:0007669"/>
    <property type="project" value="InterPro"/>
</dbReference>
<evidence type="ECO:0000256" key="1">
    <source>
        <dbReference type="ARBA" id="ARBA00010617"/>
    </source>
</evidence>
<dbReference type="GO" id="GO:0016705">
    <property type="term" value="F:oxidoreductase activity, acting on paired donors, with incorporation or reduction of molecular oxygen"/>
    <property type="evidence" value="ECO:0007669"/>
    <property type="project" value="InterPro"/>
</dbReference>
<dbReference type="Proteomes" id="UP001165289">
    <property type="component" value="Unassembled WGS sequence"/>
</dbReference>
<keyword evidence="3 4" id="KW-0408">Iron</keyword>
<dbReference type="PRINTS" id="PR00463">
    <property type="entry name" value="EP450I"/>
</dbReference>
<protein>
    <submittedName>
        <fullName evidence="6">Cytochrome</fullName>
    </submittedName>
</protein>
<dbReference type="EMBL" id="JAKMXF010000210">
    <property type="protein sequence ID" value="KAI6655000.1"/>
    <property type="molecule type" value="Genomic_DNA"/>
</dbReference>
<keyword evidence="7" id="KW-1185">Reference proteome</keyword>
<dbReference type="InterPro" id="IPR001128">
    <property type="entry name" value="Cyt_P450"/>
</dbReference>
<organism evidence="6 7">
    <name type="scientific">Oopsacas minuta</name>
    <dbReference type="NCBI Taxonomy" id="111878"/>
    <lineage>
        <taxon>Eukaryota</taxon>
        <taxon>Metazoa</taxon>
        <taxon>Porifera</taxon>
        <taxon>Hexactinellida</taxon>
        <taxon>Hexasterophora</taxon>
        <taxon>Lyssacinosida</taxon>
        <taxon>Leucopsacidae</taxon>
        <taxon>Oopsacas</taxon>
    </lineage>
</organism>
<dbReference type="GO" id="GO:0005506">
    <property type="term" value="F:iron ion binding"/>
    <property type="evidence" value="ECO:0007669"/>
    <property type="project" value="InterPro"/>
</dbReference>
<dbReference type="InterPro" id="IPR002401">
    <property type="entry name" value="Cyt_P450_E_grp-I"/>
</dbReference>
<dbReference type="SUPFAM" id="SSF48264">
    <property type="entry name" value="Cytochrome P450"/>
    <property type="match status" value="1"/>
</dbReference>
<dbReference type="InterPro" id="IPR017972">
    <property type="entry name" value="Cyt_P450_CS"/>
</dbReference>
<comment type="caution">
    <text evidence="6">The sequence shown here is derived from an EMBL/GenBank/DDBJ whole genome shotgun (WGS) entry which is preliminary data.</text>
</comment>
<keyword evidence="5" id="KW-0560">Oxidoreductase</keyword>
<dbReference type="Pfam" id="PF00067">
    <property type="entry name" value="p450"/>
    <property type="match status" value="2"/>
</dbReference>
<dbReference type="GO" id="GO:0016125">
    <property type="term" value="P:sterol metabolic process"/>
    <property type="evidence" value="ECO:0007669"/>
    <property type="project" value="TreeGrafter"/>
</dbReference>
<keyword evidence="5" id="KW-0503">Monooxygenase</keyword>
<dbReference type="PANTHER" id="PTHR24286:SF252">
    <property type="entry name" value="CYTOCHROME P450 26B1"/>
    <property type="match status" value="1"/>
</dbReference>
<evidence type="ECO:0000256" key="5">
    <source>
        <dbReference type="RuleBase" id="RU000461"/>
    </source>
</evidence>
<accession>A0AAV7K359</accession>
<evidence type="ECO:0000313" key="6">
    <source>
        <dbReference type="EMBL" id="KAI6655000.1"/>
    </source>
</evidence>
<dbReference type="Gene3D" id="1.10.630.10">
    <property type="entry name" value="Cytochrome P450"/>
    <property type="match status" value="1"/>
</dbReference>
<sequence length="432" mass="49407">MNIPGKFGFPLLGDQSISFVQDPIGFVNNQVKLYGPIFKTRIINKPFVFVTSQSGVREILEEKSDCFERNYEAFLAGLFEMNIAFVDGPAYTRIHELVKPGFSSDMLRKYREDISRITLQFLSELDSSAPFDLYQTMKQVITEICIFLFIGIERNDPVYLRTKELLIEHWHGLISIPLPIRVPLLFSSGYDKAMLAKEQLISLLRHRLAEPCELRRGVLSAVDVSMFESVDEAANNFLLFVTAVIPKAITSLLVSCCLQMYSPENKHILDASGDERYFDAVLKEVQRLFPPFLGGWRNVRANVVINGFEIPKDYGVVYMAYHVHRDPLIFPEADKFIPERWLCEETREAKLWTFGGGERTCLGKHLSQMIISECVVALRNNFVCEIVPGQNLTYKWLPVSRPVNGVMVAMKRYINIVDRPLITSEKVNSEKD</sequence>
<evidence type="ECO:0000313" key="7">
    <source>
        <dbReference type="Proteomes" id="UP001165289"/>
    </source>
</evidence>
<reference evidence="6 7" key="1">
    <citation type="journal article" date="2023" name="BMC Biol.">
        <title>The compact genome of the sponge Oopsacas minuta (Hexactinellida) is lacking key metazoan core genes.</title>
        <authorList>
            <person name="Santini S."/>
            <person name="Schenkelaars Q."/>
            <person name="Jourda C."/>
            <person name="Duchesne M."/>
            <person name="Belahbib H."/>
            <person name="Rocher C."/>
            <person name="Selva M."/>
            <person name="Riesgo A."/>
            <person name="Vervoort M."/>
            <person name="Leys S.P."/>
            <person name="Kodjabachian L."/>
            <person name="Le Bivic A."/>
            <person name="Borchiellini C."/>
            <person name="Claverie J.M."/>
            <person name="Renard E."/>
        </authorList>
    </citation>
    <scope>NUCLEOTIDE SEQUENCE [LARGE SCALE GENOMIC DNA]</scope>
    <source>
        <strain evidence="6">SPO-2</strain>
    </source>
</reference>
<name>A0AAV7K359_9METZ</name>
<dbReference type="AlphaFoldDB" id="A0AAV7K359"/>
<gene>
    <name evidence="6" type="ORF">LOD99_2289</name>
</gene>
<feature type="binding site" description="axial binding residue" evidence="4">
    <location>
        <position position="361"/>
    </location>
    <ligand>
        <name>heme</name>
        <dbReference type="ChEBI" id="CHEBI:30413"/>
    </ligand>
    <ligandPart>
        <name>Fe</name>
        <dbReference type="ChEBI" id="CHEBI:18248"/>
    </ligandPart>
</feature>